<name>A0A417YSH0_9BACI</name>
<sequence length="116" mass="12785">MIAGANQAIFAKKPPCTRIFLENTGSIPCRIGFCKRPLNHVSSSKARAAYRAGWDFCKSRFNRNSSLKAWAAYHAGWGFFAKAALIARFFLKKHGQHTVLDGGVFAKKPLVRGASL</sequence>
<feature type="transmembrane region" description="Helical" evidence="1">
    <location>
        <begin position="70"/>
        <end position="91"/>
    </location>
</feature>
<evidence type="ECO:0000313" key="2">
    <source>
        <dbReference type="EMBL" id="RHW38933.1"/>
    </source>
</evidence>
<keyword evidence="1" id="KW-0812">Transmembrane</keyword>
<evidence type="ECO:0000313" key="3">
    <source>
        <dbReference type="Proteomes" id="UP000284416"/>
    </source>
</evidence>
<comment type="caution">
    <text evidence="2">The sequence shown here is derived from an EMBL/GenBank/DDBJ whole genome shotgun (WGS) entry which is preliminary data.</text>
</comment>
<dbReference type="EMBL" id="QWEG01000008">
    <property type="protein sequence ID" value="RHW38933.1"/>
    <property type="molecule type" value="Genomic_DNA"/>
</dbReference>
<dbReference type="Proteomes" id="UP000284416">
    <property type="component" value="Unassembled WGS sequence"/>
</dbReference>
<proteinExistence type="predicted"/>
<keyword evidence="3" id="KW-1185">Reference proteome</keyword>
<reference evidence="2 3" key="1">
    <citation type="journal article" date="2017" name="Int. J. Syst. Evol. Microbiol.">
        <title>Bacillus notoginsengisoli sp. nov., a novel bacterium isolated from the rhizosphere of Panax notoginseng.</title>
        <authorList>
            <person name="Zhang M.Y."/>
            <person name="Cheng J."/>
            <person name="Cai Y."/>
            <person name="Zhang T.Y."/>
            <person name="Wu Y.Y."/>
            <person name="Manikprabhu D."/>
            <person name="Li W.J."/>
            <person name="Zhang Y.X."/>
        </authorList>
    </citation>
    <scope>NUCLEOTIDE SEQUENCE [LARGE SCALE GENOMIC DNA]</scope>
    <source>
        <strain evidence="2 3">JCM 30743</strain>
    </source>
</reference>
<keyword evidence="1" id="KW-0472">Membrane</keyword>
<evidence type="ECO:0000256" key="1">
    <source>
        <dbReference type="SAM" id="Phobius"/>
    </source>
</evidence>
<protein>
    <submittedName>
        <fullName evidence="2">Uncharacterized protein</fullName>
    </submittedName>
</protein>
<organism evidence="2 3">
    <name type="scientific">Neobacillus notoginsengisoli</name>
    <dbReference type="NCBI Taxonomy" id="1578198"/>
    <lineage>
        <taxon>Bacteria</taxon>
        <taxon>Bacillati</taxon>
        <taxon>Bacillota</taxon>
        <taxon>Bacilli</taxon>
        <taxon>Bacillales</taxon>
        <taxon>Bacillaceae</taxon>
        <taxon>Neobacillus</taxon>
    </lineage>
</organism>
<dbReference type="AlphaFoldDB" id="A0A417YSH0"/>
<keyword evidence="1" id="KW-1133">Transmembrane helix</keyword>
<accession>A0A417YSH0</accession>
<gene>
    <name evidence="2" type="ORF">D1B31_13210</name>
</gene>